<dbReference type="Proteomes" id="UP000676246">
    <property type="component" value="Unassembled WGS sequence"/>
</dbReference>
<sequence length="61" mass="6994">MLIFRLVFGLLLLTGLLCFAAYIATRDPRWRWRGLVVVKWTVLAGLGFFAVILLERLAVML</sequence>
<organism evidence="2 3">
    <name type="scientific">Ideonella alba</name>
    <dbReference type="NCBI Taxonomy" id="2824118"/>
    <lineage>
        <taxon>Bacteria</taxon>
        <taxon>Pseudomonadati</taxon>
        <taxon>Pseudomonadota</taxon>
        <taxon>Betaproteobacteria</taxon>
        <taxon>Burkholderiales</taxon>
        <taxon>Sphaerotilaceae</taxon>
        <taxon>Ideonella</taxon>
    </lineage>
</organism>
<protein>
    <submittedName>
        <fullName evidence="2">Uncharacterized protein</fullName>
    </submittedName>
</protein>
<keyword evidence="1" id="KW-0812">Transmembrane</keyword>
<evidence type="ECO:0000256" key="1">
    <source>
        <dbReference type="SAM" id="Phobius"/>
    </source>
</evidence>
<reference evidence="2 3" key="1">
    <citation type="submission" date="2021-04" db="EMBL/GenBank/DDBJ databases">
        <title>The genome sequence of Ideonella sp. 3Y2.</title>
        <authorList>
            <person name="Liu Y."/>
        </authorList>
    </citation>
    <scope>NUCLEOTIDE SEQUENCE [LARGE SCALE GENOMIC DNA]</scope>
    <source>
        <strain evidence="2 3">3Y2</strain>
    </source>
</reference>
<name>A0A941BBP9_9BURK</name>
<dbReference type="AlphaFoldDB" id="A0A941BBP9"/>
<accession>A0A941BBP9</accession>
<gene>
    <name evidence="2" type="ORF">KAK03_11490</name>
</gene>
<dbReference type="EMBL" id="JAGQDD010000007">
    <property type="protein sequence ID" value="MBQ0931110.1"/>
    <property type="molecule type" value="Genomic_DNA"/>
</dbReference>
<comment type="caution">
    <text evidence="2">The sequence shown here is derived from an EMBL/GenBank/DDBJ whole genome shotgun (WGS) entry which is preliminary data.</text>
</comment>
<keyword evidence="3" id="KW-1185">Reference proteome</keyword>
<dbReference type="RefSeq" id="WP_210854098.1">
    <property type="nucleotide sequence ID" value="NZ_JAGQDD010000007.1"/>
</dbReference>
<evidence type="ECO:0000313" key="3">
    <source>
        <dbReference type="Proteomes" id="UP000676246"/>
    </source>
</evidence>
<proteinExistence type="predicted"/>
<keyword evidence="1" id="KW-0472">Membrane</keyword>
<evidence type="ECO:0000313" key="2">
    <source>
        <dbReference type="EMBL" id="MBQ0931110.1"/>
    </source>
</evidence>
<feature type="transmembrane region" description="Helical" evidence="1">
    <location>
        <begin position="36"/>
        <end position="54"/>
    </location>
</feature>
<keyword evidence="1" id="KW-1133">Transmembrane helix</keyword>